<evidence type="ECO:0000256" key="1">
    <source>
        <dbReference type="SAM" id="Coils"/>
    </source>
</evidence>
<reference evidence="3 4" key="1">
    <citation type="submission" date="2018-02" db="EMBL/GenBank/DDBJ databases">
        <title>Genome sequence of the basidiomycete white-rot fungus Phlebia centrifuga.</title>
        <authorList>
            <person name="Granchi Z."/>
            <person name="Peng M."/>
            <person name="de Vries R.P."/>
            <person name="Hilden K."/>
            <person name="Makela M.R."/>
            <person name="Grigoriev I."/>
            <person name="Riley R."/>
        </authorList>
    </citation>
    <scope>NUCLEOTIDE SEQUENCE [LARGE SCALE GENOMIC DNA]</scope>
    <source>
        <strain evidence="3 4">FBCC195</strain>
    </source>
</reference>
<dbReference type="SUPFAM" id="SSF52047">
    <property type="entry name" value="RNI-like"/>
    <property type="match status" value="1"/>
</dbReference>
<dbReference type="AlphaFoldDB" id="A0A2R6NEQ2"/>
<gene>
    <name evidence="3" type="ORF">PHLCEN_2v13663</name>
</gene>
<comment type="caution">
    <text evidence="3">The sequence shown here is derived from an EMBL/GenBank/DDBJ whole genome shotgun (WGS) entry which is preliminary data.</text>
</comment>
<evidence type="ECO:0000256" key="2">
    <source>
        <dbReference type="SAM" id="MobiDB-lite"/>
    </source>
</evidence>
<evidence type="ECO:0000313" key="3">
    <source>
        <dbReference type="EMBL" id="PSR70512.1"/>
    </source>
</evidence>
<organism evidence="3 4">
    <name type="scientific">Hermanssonia centrifuga</name>
    <dbReference type="NCBI Taxonomy" id="98765"/>
    <lineage>
        <taxon>Eukaryota</taxon>
        <taxon>Fungi</taxon>
        <taxon>Dikarya</taxon>
        <taxon>Basidiomycota</taxon>
        <taxon>Agaricomycotina</taxon>
        <taxon>Agaricomycetes</taxon>
        <taxon>Polyporales</taxon>
        <taxon>Meruliaceae</taxon>
        <taxon>Hermanssonia</taxon>
    </lineage>
</organism>
<name>A0A2R6NEQ2_9APHY</name>
<feature type="region of interest" description="Disordered" evidence="2">
    <location>
        <begin position="1"/>
        <end position="35"/>
    </location>
</feature>
<accession>A0A2R6NEQ2</accession>
<dbReference type="InterPro" id="IPR032675">
    <property type="entry name" value="LRR_dom_sf"/>
</dbReference>
<dbReference type="EMBL" id="MLYV02001350">
    <property type="protein sequence ID" value="PSR70512.1"/>
    <property type="molecule type" value="Genomic_DNA"/>
</dbReference>
<dbReference type="Gene3D" id="3.80.10.10">
    <property type="entry name" value="Ribonuclease Inhibitor"/>
    <property type="match status" value="1"/>
</dbReference>
<keyword evidence="4" id="KW-1185">Reference proteome</keyword>
<evidence type="ECO:0000313" key="4">
    <source>
        <dbReference type="Proteomes" id="UP000186601"/>
    </source>
</evidence>
<dbReference type="STRING" id="98765.A0A2R6NEQ2"/>
<keyword evidence="1" id="KW-0175">Coiled coil</keyword>
<proteinExistence type="predicted"/>
<feature type="coiled-coil region" evidence="1">
    <location>
        <begin position="84"/>
        <end position="111"/>
    </location>
</feature>
<dbReference type="Proteomes" id="UP000186601">
    <property type="component" value="Unassembled WGS sequence"/>
</dbReference>
<feature type="region of interest" description="Disordered" evidence="2">
    <location>
        <begin position="54"/>
        <end position="79"/>
    </location>
</feature>
<sequence>MDFAAMNPARPPPLSPWASEHTISPKPPPYDSLYDISPPAPVVPLQGSFPGLHSRLDPVFNSGPSRARPPPVHQTRPAPTDLSISHLREALNSLDSKVASLLSERDVLESRLESAVRLQSPVHRLPSELLASMFVTAVTGSGEEDSWTLSTIMLVCRHWNEIASNIPDLWCRVVAGIRHPLAKVQLKLERSKSIPLHICVDFSPKIENGTVTTESIVRTMDLLRTSIWRWKTFRLIVPNRPQAHAALMRCTDGAPLLELLSIRVSHSMQDDHHYSTPPRPLFEGQTPSLTSCSLTSFNFGWDIRLVSRLRTLNLSGYWNGFSPSVDVILSVLRACPQLEEIALRNMSDVDGGSCSGVEPGPSDYIDTSERPVRVEDNRMIHLPRLVKASFYYSGTIRTRTILSLITCPALEWVDLCFLDNVSPMIEELRRQSLTCLPLRHLRIESSFFSEMKLLRLLQRVPSLNTLELVDVEDASSNLLKNLSSPQSSQTWICPKLTNLSLEGCTTLDWEALRSVVESRLPAQSRAYPKPNIALPAPRASLSSSSSAAAAAAGSRPPSSSSTSSASTFAATAHILAHTPTSLVTVRASSTSGSPQRLQSIDLTRCHQISKEMVQWLRMYVLDVKCETPRAVWLD</sequence>
<protein>
    <submittedName>
        <fullName evidence="3">Uncharacterized protein</fullName>
    </submittedName>
</protein>
<dbReference type="OrthoDB" id="8048523at2759"/>